<dbReference type="AlphaFoldDB" id="A0A0E9RLF1"/>
<reference evidence="1" key="2">
    <citation type="journal article" date="2015" name="Fish Shellfish Immunol.">
        <title>Early steps in the European eel (Anguilla anguilla)-Vibrio vulnificus interaction in the gills: Role of the RtxA13 toxin.</title>
        <authorList>
            <person name="Callol A."/>
            <person name="Pajuelo D."/>
            <person name="Ebbesson L."/>
            <person name="Teles M."/>
            <person name="MacKenzie S."/>
            <person name="Amaro C."/>
        </authorList>
    </citation>
    <scope>NUCLEOTIDE SEQUENCE</scope>
</reference>
<name>A0A0E9RLF1_ANGAN</name>
<protein>
    <submittedName>
        <fullName evidence="1">Uncharacterized protein</fullName>
    </submittedName>
</protein>
<dbReference type="EMBL" id="GBXM01078663">
    <property type="protein sequence ID" value="JAH29914.1"/>
    <property type="molecule type" value="Transcribed_RNA"/>
</dbReference>
<reference evidence="1" key="1">
    <citation type="submission" date="2014-11" db="EMBL/GenBank/DDBJ databases">
        <authorList>
            <person name="Amaro Gonzalez C."/>
        </authorList>
    </citation>
    <scope>NUCLEOTIDE SEQUENCE</scope>
</reference>
<sequence>MWFNTVPVIFYQLTYAGKKTLNDWGIKFSAWGEVGLSTNYTYNSSVIQLELKTTNEITFPGSQPSILPSVQ</sequence>
<accession>A0A0E9RLF1</accession>
<proteinExistence type="predicted"/>
<organism evidence="1">
    <name type="scientific">Anguilla anguilla</name>
    <name type="common">European freshwater eel</name>
    <name type="synonym">Muraena anguilla</name>
    <dbReference type="NCBI Taxonomy" id="7936"/>
    <lineage>
        <taxon>Eukaryota</taxon>
        <taxon>Metazoa</taxon>
        <taxon>Chordata</taxon>
        <taxon>Craniata</taxon>
        <taxon>Vertebrata</taxon>
        <taxon>Euteleostomi</taxon>
        <taxon>Actinopterygii</taxon>
        <taxon>Neopterygii</taxon>
        <taxon>Teleostei</taxon>
        <taxon>Anguilliformes</taxon>
        <taxon>Anguillidae</taxon>
        <taxon>Anguilla</taxon>
    </lineage>
</organism>
<evidence type="ECO:0000313" key="1">
    <source>
        <dbReference type="EMBL" id="JAH29914.1"/>
    </source>
</evidence>